<dbReference type="InterPro" id="IPR001469">
    <property type="entry name" value="ATP_synth_F1_dsu/esu"/>
</dbReference>
<dbReference type="PANTHER" id="PTHR13822:SF10">
    <property type="entry name" value="ATP SYNTHASE EPSILON CHAIN, CHLOROPLASTIC"/>
    <property type="match status" value="1"/>
</dbReference>
<feature type="domain" description="ATP synthase F1 complex delta/epsilon subunit N-terminal" evidence="15">
    <location>
        <begin position="5"/>
        <end position="83"/>
    </location>
</feature>
<dbReference type="RefSeq" id="WP_068555783.1">
    <property type="nucleotide sequence ID" value="NZ_LOEE01000028.1"/>
</dbReference>
<dbReference type="OrthoDB" id="9804110at2"/>
<dbReference type="PANTHER" id="PTHR13822">
    <property type="entry name" value="ATP SYNTHASE DELTA/EPSILON CHAIN"/>
    <property type="match status" value="1"/>
</dbReference>
<evidence type="ECO:0000256" key="10">
    <source>
        <dbReference type="ARBA" id="ARBA00023310"/>
    </source>
</evidence>
<dbReference type="NCBIfam" id="NF009980">
    <property type="entry name" value="PRK13446.1"/>
    <property type="match status" value="1"/>
</dbReference>
<evidence type="ECO:0000259" key="15">
    <source>
        <dbReference type="Pfam" id="PF02823"/>
    </source>
</evidence>
<dbReference type="AlphaFoldDB" id="A0A140L6U1"/>
<dbReference type="Pfam" id="PF00401">
    <property type="entry name" value="ATP-synt_DE"/>
    <property type="match status" value="1"/>
</dbReference>
<evidence type="ECO:0000256" key="8">
    <source>
        <dbReference type="ARBA" id="ARBA00023136"/>
    </source>
</evidence>
<dbReference type="InterPro" id="IPR020546">
    <property type="entry name" value="ATP_synth_F1_dsu/esu_N"/>
</dbReference>
<dbReference type="FunFam" id="1.20.5.440:FF:000001">
    <property type="entry name" value="ATP synthase epsilon chain"/>
    <property type="match status" value="1"/>
</dbReference>
<evidence type="ECO:0000256" key="6">
    <source>
        <dbReference type="ARBA" id="ARBA00022781"/>
    </source>
</evidence>
<feature type="coiled-coil region" evidence="13">
    <location>
        <begin position="91"/>
        <end position="118"/>
    </location>
</feature>
<keyword evidence="5 11" id="KW-1003">Cell membrane</keyword>
<reference evidence="16 17" key="1">
    <citation type="submission" date="2015-12" db="EMBL/GenBank/DDBJ databases">
        <title>Draft genome sequence of the thermoanaerobe Thermotalea metallivorans, an isolate from the runoff channel of the Great Artesian Basin, Australia.</title>
        <authorList>
            <person name="Patel B.K."/>
        </authorList>
    </citation>
    <scope>NUCLEOTIDE SEQUENCE [LARGE SCALE GENOMIC DNA]</scope>
    <source>
        <strain evidence="16 17">B2-1</strain>
    </source>
</reference>
<keyword evidence="4 11" id="KW-0813">Transport</keyword>
<keyword evidence="9 11" id="KW-0139">CF(1)</keyword>
<dbReference type="HAMAP" id="MF_00530">
    <property type="entry name" value="ATP_synth_epsil_bac"/>
    <property type="match status" value="1"/>
</dbReference>
<keyword evidence="6 11" id="KW-0375">Hydrogen ion transport</keyword>
<name>A0A140L6U1_9FIRM</name>
<dbReference type="EMBL" id="LOEE01000028">
    <property type="protein sequence ID" value="KXG76266.1"/>
    <property type="molecule type" value="Genomic_DNA"/>
</dbReference>
<dbReference type="NCBIfam" id="NF001846">
    <property type="entry name" value="PRK00571.1-3"/>
    <property type="match status" value="1"/>
</dbReference>
<comment type="subcellular location">
    <subcellularLocation>
        <location evidence="2 11">Cell membrane</location>
        <topology evidence="2 11">Peripheral membrane protein</topology>
    </subcellularLocation>
</comment>
<evidence type="ECO:0000256" key="1">
    <source>
        <dbReference type="ARBA" id="ARBA00003543"/>
    </source>
</evidence>
<comment type="function">
    <text evidence="1 11">Produces ATP from ADP in the presence of a proton gradient across the membrane.</text>
</comment>
<dbReference type="InterPro" id="IPR020547">
    <property type="entry name" value="ATP_synth_F1_esu_C"/>
</dbReference>
<dbReference type="Gene3D" id="1.20.5.440">
    <property type="entry name" value="ATP synthase delta/epsilon subunit, C-terminal domain"/>
    <property type="match status" value="1"/>
</dbReference>
<proteinExistence type="inferred from homology"/>
<evidence type="ECO:0000256" key="9">
    <source>
        <dbReference type="ARBA" id="ARBA00023196"/>
    </source>
</evidence>
<dbReference type="Proteomes" id="UP000070456">
    <property type="component" value="Unassembled WGS sequence"/>
</dbReference>
<dbReference type="GO" id="GO:0046933">
    <property type="term" value="F:proton-transporting ATP synthase activity, rotational mechanism"/>
    <property type="evidence" value="ECO:0007669"/>
    <property type="project" value="UniProtKB-UniRule"/>
</dbReference>
<dbReference type="PATRIC" id="fig|520762.4.peg.1365"/>
<dbReference type="InterPro" id="IPR036771">
    <property type="entry name" value="ATPsynth_dsu/esu_N"/>
</dbReference>
<evidence type="ECO:0000256" key="13">
    <source>
        <dbReference type="SAM" id="Coils"/>
    </source>
</evidence>
<feature type="domain" description="ATP synthase epsilon subunit C-terminal" evidence="14">
    <location>
        <begin position="87"/>
        <end position="132"/>
    </location>
</feature>
<evidence type="ECO:0000256" key="12">
    <source>
        <dbReference type="RuleBase" id="RU003656"/>
    </source>
</evidence>
<dbReference type="InterPro" id="IPR036794">
    <property type="entry name" value="ATP_F1_dsu/esu_C_sf"/>
</dbReference>
<keyword evidence="13" id="KW-0175">Coiled coil</keyword>
<keyword evidence="7 11" id="KW-0406">Ion transport</keyword>
<gene>
    <name evidence="11 16" type="primary">atpC</name>
    <name evidence="16" type="ORF">AN619_12230</name>
</gene>
<evidence type="ECO:0000256" key="3">
    <source>
        <dbReference type="ARBA" id="ARBA00005712"/>
    </source>
</evidence>
<evidence type="ECO:0000256" key="11">
    <source>
        <dbReference type="HAMAP-Rule" id="MF_00530"/>
    </source>
</evidence>
<dbReference type="GO" id="GO:0005886">
    <property type="term" value="C:plasma membrane"/>
    <property type="evidence" value="ECO:0007669"/>
    <property type="project" value="UniProtKB-SubCell"/>
</dbReference>
<protein>
    <recommendedName>
        <fullName evidence="11">ATP synthase epsilon chain</fullName>
    </recommendedName>
    <alternativeName>
        <fullName evidence="11">ATP synthase F1 sector epsilon subunit</fullName>
    </alternativeName>
    <alternativeName>
        <fullName evidence="11">F-ATPase epsilon subunit</fullName>
    </alternativeName>
</protein>
<evidence type="ECO:0000256" key="4">
    <source>
        <dbReference type="ARBA" id="ARBA00022448"/>
    </source>
</evidence>
<dbReference type="Gene3D" id="2.60.15.10">
    <property type="entry name" value="F0F1 ATP synthase delta/epsilon subunit, N-terminal"/>
    <property type="match status" value="1"/>
</dbReference>
<evidence type="ECO:0000259" key="14">
    <source>
        <dbReference type="Pfam" id="PF00401"/>
    </source>
</evidence>
<comment type="subunit">
    <text evidence="11 12">F-type ATPases have 2 components, CF(1) - the catalytic core - and CF(0) - the membrane proton channel. CF(1) has five subunits: alpha(3), beta(3), gamma(1), delta(1), epsilon(1). CF(0) has three main subunits: a, b and c.</text>
</comment>
<accession>A0A140L6U1</accession>
<evidence type="ECO:0000256" key="5">
    <source>
        <dbReference type="ARBA" id="ARBA00022475"/>
    </source>
</evidence>
<dbReference type="STRING" id="520762.AN619_12230"/>
<dbReference type="GO" id="GO:0045259">
    <property type="term" value="C:proton-transporting ATP synthase complex"/>
    <property type="evidence" value="ECO:0007669"/>
    <property type="project" value="UniProtKB-KW"/>
</dbReference>
<evidence type="ECO:0000256" key="7">
    <source>
        <dbReference type="ARBA" id="ARBA00023065"/>
    </source>
</evidence>
<evidence type="ECO:0000313" key="17">
    <source>
        <dbReference type="Proteomes" id="UP000070456"/>
    </source>
</evidence>
<dbReference type="CDD" id="cd12152">
    <property type="entry name" value="F1-ATPase_delta"/>
    <property type="match status" value="1"/>
</dbReference>
<evidence type="ECO:0000256" key="2">
    <source>
        <dbReference type="ARBA" id="ARBA00004202"/>
    </source>
</evidence>
<comment type="caution">
    <text evidence="16">The sequence shown here is derived from an EMBL/GenBank/DDBJ whole genome shotgun (WGS) entry which is preliminary data.</text>
</comment>
<keyword evidence="10 11" id="KW-0066">ATP synthesis</keyword>
<keyword evidence="17" id="KW-1185">Reference proteome</keyword>
<dbReference type="SUPFAM" id="SSF51344">
    <property type="entry name" value="Epsilon subunit of F1F0-ATP synthase N-terminal domain"/>
    <property type="match status" value="1"/>
</dbReference>
<dbReference type="GO" id="GO:0005524">
    <property type="term" value="F:ATP binding"/>
    <property type="evidence" value="ECO:0007669"/>
    <property type="project" value="UniProtKB-UniRule"/>
</dbReference>
<organism evidence="16 17">
    <name type="scientific">Thermotalea metallivorans</name>
    <dbReference type="NCBI Taxonomy" id="520762"/>
    <lineage>
        <taxon>Bacteria</taxon>
        <taxon>Bacillati</taxon>
        <taxon>Bacillota</taxon>
        <taxon>Clostridia</taxon>
        <taxon>Peptostreptococcales</taxon>
        <taxon>Thermotaleaceae</taxon>
        <taxon>Thermotalea</taxon>
    </lineage>
</organism>
<evidence type="ECO:0000313" key="16">
    <source>
        <dbReference type="EMBL" id="KXG76266.1"/>
    </source>
</evidence>
<dbReference type="NCBIfam" id="TIGR01216">
    <property type="entry name" value="ATP_synt_epsi"/>
    <property type="match status" value="1"/>
</dbReference>
<dbReference type="SUPFAM" id="SSF46604">
    <property type="entry name" value="Epsilon subunit of F1F0-ATP synthase C-terminal domain"/>
    <property type="match status" value="1"/>
</dbReference>
<dbReference type="Pfam" id="PF02823">
    <property type="entry name" value="ATP-synt_DE_N"/>
    <property type="match status" value="1"/>
</dbReference>
<comment type="similarity">
    <text evidence="3 11 12">Belongs to the ATPase epsilon chain family.</text>
</comment>
<sequence>MASTFQLEIVTPDRKFYEDQVDMVIVRSTEGDLGIMKNHMSLVSPLAIGVIKIKKNGEYREAACAGGFIQVKQDKTTIITDSAEWPEEIDVERAKKAAERAEERLKTKTAEIDLIRAQAALERALNRLRVAKKG</sequence>
<keyword evidence="8 11" id="KW-0472">Membrane</keyword>